<evidence type="ECO:0000256" key="4">
    <source>
        <dbReference type="ARBA" id="ARBA00022737"/>
    </source>
</evidence>
<dbReference type="InterPro" id="IPR012968">
    <property type="entry name" value="FerIin_dom"/>
</dbReference>
<feature type="compositionally biased region" description="Basic and acidic residues" evidence="8">
    <location>
        <begin position="1772"/>
        <end position="1783"/>
    </location>
</feature>
<dbReference type="SUPFAM" id="SSF49562">
    <property type="entry name" value="C2 domain (Calcium/lipid-binding domain, CaLB)"/>
    <property type="match status" value="5"/>
</dbReference>
<name>A0A914VS58_9BILA</name>
<feature type="compositionally biased region" description="Basic and acidic residues" evidence="8">
    <location>
        <begin position="1201"/>
        <end position="1213"/>
    </location>
</feature>
<comment type="subcellular location">
    <subcellularLocation>
        <location evidence="1">Membrane</location>
        <topology evidence="1">Single-pass membrane protein</topology>
    </subcellularLocation>
</comment>
<organism evidence="11 12">
    <name type="scientific">Plectus sambesii</name>
    <dbReference type="NCBI Taxonomy" id="2011161"/>
    <lineage>
        <taxon>Eukaryota</taxon>
        <taxon>Metazoa</taxon>
        <taxon>Ecdysozoa</taxon>
        <taxon>Nematoda</taxon>
        <taxon>Chromadorea</taxon>
        <taxon>Plectida</taxon>
        <taxon>Plectina</taxon>
        <taxon>Plectoidea</taxon>
        <taxon>Plectidae</taxon>
        <taxon>Plectus</taxon>
    </lineage>
</organism>
<keyword evidence="4" id="KW-0677">Repeat</keyword>
<dbReference type="Gene3D" id="2.60.40.150">
    <property type="entry name" value="C2 domain"/>
    <property type="match status" value="5"/>
</dbReference>
<dbReference type="PROSITE" id="PS50004">
    <property type="entry name" value="C2"/>
    <property type="match status" value="5"/>
</dbReference>
<evidence type="ECO:0000313" key="12">
    <source>
        <dbReference type="WBParaSite" id="PSAMB.scaffold230size63538.g3742.t1"/>
    </source>
</evidence>
<dbReference type="PANTHER" id="PTHR12546:SF60">
    <property type="entry name" value="MISFIRE, ISOFORM F"/>
    <property type="match status" value="1"/>
</dbReference>
<dbReference type="Pfam" id="PF00168">
    <property type="entry name" value="C2"/>
    <property type="match status" value="4"/>
</dbReference>
<feature type="region of interest" description="Disordered" evidence="8">
    <location>
        <begin position="1772"/>
        <end position="1793"/>
    </location>
</feature>
<dbReference type="InterPro" id="IPR032362">
    <property type="entry name" value="Ferlin_C"/>
</dbReference>
<dbReference type="Pfam" id="PF16165">
    <property type="entry name" value="Ferlin_C"/>
    <property type="match status" value="1"/>
</dbReference>
<dbReference type="GO" id="GO:0016020">
    <property type="term" value="C:membrane"/>
    <property type="evidence" value="ECO:0007669"/>
    <property type="project" value="UniProtKB-SubCell"/>
</dbReference>
<dbReference type="InterPro" id="IPR012561">
    <property type="entry name" value="Ferlin_B-domain"/>
</dbReference>
<dbReference type="GO" id="GO:0007009">
    <property type="term" value="P:plasma membrane organization"/>
    <property type="evidence" value="ECO:0007669"/>
    <property type="project" value="TreeGrafter"/>
</dbReference>
<dbReference type="Proteomes" id="UP000887566">
    <property type="component" value="Unplaced"/>
</dbReference>
<feature type="domain" description="C2" evidence="10">
    <location>
        <begin position="1568"/>
        <end position="1715"/>
    </location>
</feature>
<dbReference type="CDD" id="cd08374">
    <property type="entry name" value="C2F_Ferlin"/>
    <property type="match status" value="1"/>
</dbReference>
<evidence type="ECO:0000259" key="10">
    <source>
        <dbReference type="PROSITE" id="PS50004"/>
    </source>
</evidence>
<evidence type="ECO:0000256" key="8">
    <source>
        <dbReference type="SAM" id="MobiDB-lite"/>
    </source>
</evidence>
<proteinExistence type="predicted"/>
<keyword evidence="3" id="KW-0479">Metal-binding</keyword>
<dbReference type="InterPro" id="IPR055072">
    <property type="entry name" value="Ferlin_DSRM"/>
</dbReference>
<feature type="domain" description="C2" evidence="10">
    <location>
        <begin position="1331"/>
        <end position="1449"/>
    </location>
</feature>
<evidence type="ECO:0000256" key="7">
    <source>
        <dbReference type="ARBA" id="ARBA00023136"/>
    </source>
</evidence>
<evidence type="ECO:0000256" key="6">
    <source>
        <dbReference type="ARBA" id="ARBA00022989"/>
    </source>
</evidence>
<dbReference type="InterPro" id="IPR035892">
    <property type="entry name" value="C2_domain_sf"/>
</dbReference>
<feature type="region of interest" description="Disordered" evidence="8">
    <location>
        <begin position="400"/>
        <end position="420"/>
    </location>
</feature>
<dbReference type="CDD" id="cd04037">
    <property type="entry name" value="C2E_Ferlin"/>
    <property type="match status" value="1"/>
</dbReference>
<evidence type="ECO:0000313" key="11">
    <source>
        <dbReference type="Proteomes" id="UP000887566"/>
    </source>
</evidence>
<dbReference type="InterPro" id="IPR037725">
    <property type="entry name" value="C2F_Ferlin"/>
</dbReference>
<evidence type="ECO:0000256" key="2">
    <source>
        <dbReference type="ARBA" id="ARBA00022692"/>
    </source>
</evidence>
<dbReference type="PANTHER" id="PTHR12546">
    <property type="entry name" value="FER-1-LIKE"/>
    <property type="match status" value="1"/>
</dbReference>
<reference evidence="12" key="1">
    <citation type="submission" date="2022-11" db="UniProtKB">
        <authorList>
            <consortium name="WormBaseParasite"/>
        </authorList>
    </citation>
    <scope>IDENTIFICATION</scope>
</reference>
<sequence length="1849" mass="210564">MERQNESVYTSRLETYNVTIAVWEGRQLAGFEIDPYVTLQIGQFTRKTKKKKATNDPSFHETFLFDFEMPPAVFFSQMITIDAWSSGKFLRGTKLIGRFKIDVATVSDQLNHMFFHRWAVLVDPLQPLSGPKGYLCVDIMIGKKGDVGKMPYMDISDEDIEANLLLPDDVADSISERRPARFTIGVYSAMDLPNKIAGAVSSVKRVVTGKVVTDPIDSYVQVSFAGQHGKTRVRKSSSTPVWNEQIVFVEMFPPLVRTIRVHVHDEADNLIATTFLDLSYLSDHSISGFMPTFGPAYINLYGTIRGVPGADPLNFGLGEGVAYRGRILLSLRVELEEHIPRKGVKNVHVKSCLPLPDKICGRKEQFFLFCAILSADTINKTLAGKPISFELSIGNDGSVTDGGTKPITSASGTSTADSDDLESINETVMTEGSCWHSRTQAVNAVKPDDSEHCHMPYGSMKPCLSIYTFWEDQRVRLHQVNVLKRATSSYERMIADVGRLIEMHCAELAAQRLKHTVERLATDCNDYLAYMINISEDPPVTETPLDREKRKQRQREIRSILSTVGRIRAGLQASTVSEKLAMAQKHLDRLRLIAVEVQETLPDIFLWMISGNKRVAYRRFRAEDLLDSPMNDERNDKGQYCAQRHRFFLKTPSGKRAAAEDFELWGSVNAYFWLGLKKEMKKYLSGLPMGYSLPTQIRHLKVDDPDYIPPTHITYKDTPVFELRCHIYQGRSLMPADDSGLSDPFVRVLFAGHMMQTAVKQQTLNPLWDECLVLPAVKLYGDPESVKASPPHIIVQIYDQDFFGPPEFLGQFECQATVKLARDRYTKPYFPPMLSWLPIYNQNHRVGEILSAFELIHIHQDMRDYPVLPTATESGRLPVPDCIRPTLVPYRIEALFWGLRSLRIQELTDIQKPCIEIEIADQILRSESIVNLQKNLNFPDQVKCMDVMLPENPIYRPPLTIRCVEALNFGRSQLIGTHVISSLDEFVVKEDPTALEQTSIIIESDEETVLSRPTTQGTVVDRRPTERIEQANEIKSSIDTDSQYLDLAEQMKSVLAWEQEAEKAEMQLIQDKGIDIDEDELPSLPFPPPEGYFEDDERASERFEEEDESSKEHDSQQERVETNAEKHMTKFENAKSSAIIHSQALRGTRERRPNTSNMALVQREEEQARQGGDTSDDSTDDEVSETEDMSLGSRRPLAPAKKQDDSKGGVRMKKSEPAVKFDWWSKYYASVADKNEKLKKGKLGSSDAIPSKTSGVTTDADVNLIERLVVYGNELESCPEFGRFSDLLSSFDLFSGKQTFSIHDKLNRYVGVFKGNIRARKIAQSQFGSTKARPIFFRELPDPTPVPVLVRVYAVMARNLKPMDSNGRADPYFVAKLGKQKQGDKSKRINHALNCNFGACYEFETTFPPDNELLLQVYDYDRMSHDELMGETCIDLEQRFFSKHRATCGLPFKFETRGYNQWRDVRRPSEILESLAKTHRLRGPYYKPGRVLVGDKVFEPPLQSPTAEKPDSENVALYALHHWHEMPKVGYHLVPEHIETRSLYLPDQIGVEQGTLDIWIDMFHLSGRRPPPPVDIAPRTPKTYELRTIIWNTKGILMDDYNPVTGSSVDQFIKCHMIGPLLDGQQTDVHYRSMRGDGNFNWRFVHRFDYMEAEEKIVYKSKYSWYSMVEHETKIAPKITVEVWDADTFSGDDYIGSLTLDMLRLVRGAKIPSMCKLSMLDINNSEKPTCSLFKQKRIRGWYPFQQINKSGEMVLAGKVDIEMQLLTLEEAEQRQAGKGHDPPEPLPEPQRPETSFNAMLSPLRFLHFTMWDGLKYKCLSVLIFILVFLFFAMFVYQLPQSVADKMVHG</sequence>
<feature type="domain" description="C2" evidence="10">
    <location>
        <begin position="1"/>
        <end position="119"/>
    </location>
</feature>
<dbReference type="Pfam" id="PF22901">
    <property type="entry name" value="dsrm_Ferlin"/>
    <property type="match status" value="1"/>
</dbReference>
<feature type="transmembrane region" description="Helical" evidence="9">
    <location>
        <begin position="1819"/>
        <end position="1836"/>
    </location>
</feature>
<accession>A0A914VS58</accession>
<protein>
    <submittedName>
        <fullName evidence="12">C2 domain-containing protein</fullName>
    </submittedName>
</protein>
<feature type="compositionally biased region" description="Acidic residues" evidence="8">
    <location>
        <begin position="1092"/>
        <end position="1109"/>
    </location>
</feature>
<dbReference type="Pfam" id="PF08150">
    <property type="entry name" value="FerB"/>
    <property type="match status" value="1"/>
</dbReference>
<dbReference type="GO" id="GO:0046872">
    <property type="term" value="F:metal ion binding"/>
    <property type="evidence" value="ECO:0007669"/>
    <property type="project" value="UniProtKB-KW"/>
</dbReference>
<dbReference type="SMART" id="SM00239">
    <property type="entry name" value="C2"/>
    <property type="match status" value="5"/>
</dbReference>
<keyword evidence="5" id="KW-0106">Calcium</keyword>
<dbReference type="InterPro" id="IPR037721">
    <property type="entry name" value="Ferlin"/>
</dbReference>
<evidence type="ECO:0000256" key="5">
    <source>
        <dbReference type="ARBA" id="ARBA00022837"/>
    </source>
</evidence>
<dbReference type="Pfam" id="PF08151">
    <property type="entry name" value="FerI"/>
    <property type="match status" value="1"/>
</dbReference>
<feature type="domain" description="C2" evidence="10">
    <location>
        <begin position="166"/>
        <end position="300"/>
    </location>
</feature>
<dbReference type="WBParaSite" id="PSAMB.scaffold230size63538.g3742.t1">
    <property type="protein sequence ID" value="PSAMB.scaffold230size63538.g3742.t1"/>
    <property type="gene ID" value="PSAMB.scaffold230size63538.g3742"/>
</dbReference>
<dbReference type="InterPro" id="IPR000008">
    <property type="entry name" value="C2_dom"/>
</dbReference>
<dbReference type="SMART" id="SM01201">
    <property type="entry name" value="FerB"/>
    <property type="match status" value="1"/>
</dbReference>
<evidence type="ECO:0000256" key="9">
    <source>
        <dbReference type="SAM" id="Phobius"/>
    </source>
</evidence>
<feature type="compositionally biased region" description="Basic and acidic residues" evidence="8">
    <location>
        <begin position="1110"/>
        <end position="1133"/>
    </location>
</feature>
<dbReference type="InterPro" id="IPR037723">
    <property type="entry name" value="C2D_Ferlin"/>
</dbReference>
<dbReference type="InterPro" id="IPR037724">
    <property type="entry name" value="C2E_Ferlin"/>
</dbReference>
<feature type="region of interest" description="Disordered" evidence="8">
    <location>
        <begin position="1078"/>
        <end position="1213"/>
    </location>
</feature>
<evidence type="ECO:0000256" key="1">
    <source>
        <dbReference type="ARBA" id="ARBA00004167"/>
    </source>
</evidence>
<feature type="domain" description="C2" evidence="10">
    <location>
        <begin position="704"/>
        <end position="829"/>
    </location>
</feature>
<evidence type="ECO:0000256" key="3">
    <source>
        <dbReference type="ARBA" id="ARBA00022723"/>
    </source>
</evidence>
<keyword evidence="6 9" id="KW-1133">Transmembrane helix</keyword>
<dbReference type="CDD" id="cd04017">
    <property type="entry name" value="C2D_Ferlin"/>
    <property type="match status" value="1"/>
</dbReference>
<keyword evidence="7 9" id="KW-0472">Membrane</keyword>
<feature type="compositionally biased region" description="Acidic residues" evidence="8">
    <location>
        <begin position="1174"/>
        <end position="1188"/>
    </location>
</feature>
<keyword evidence="2 9" id="KW-0812">Transmembrane</keyword>
<keyword evidence="11" id="KW-1185">Reference proteome</keyword>
<dbReference type="SMART" id="SM01202">
    <property type="entry name" value="FerI"/>
    <property type="match status" value="1"/>
</dbReference>